<evidence type="ECO:0000256" key="1">
    <source>
        <dbReference type="ARBA" id="ARBA00004633"/>
    </source>
</evidence>
<proteinExistence type="inferred from homology"/>
<evidence type="ECO:0000256" key="2">
    <source>
        <dbReference type="ARBA" id="ARBA00007617"/>
    </source>
</evidence>
<feature type="domain" description="VPS37 C-terminal" evidence="10">
    <location>
        <begin position="82"/>
        <end position="169"/>
    </location>
</feature>
<comment type="subcellular location">
    <subcellularLocation>
        <location evidence="1">Late endosome membrane</location>
        <topology evidence="1">Peripheral membrane protein</topology>
    </subcellularLocation>
</comment>
<dbReference type="PANTHER" id="PTHR13678">
    <property type="entry name" value="VACUOLAR PROTEIN SORTING-ASSOCIATED PROTEIN 37"/>
    <property type="match status" value="1"/>
</dbReference>
<evidence type="ECO:0000313" key="11">
    <source>
        <dbReference type="Ensembl" id="ENSGACP00000021462.1"/>
    </source>
</evidence>
<dbReference type="PROSITE" id="PS51314">
    <property type="entry name" value="VPS37_C"/>
    <property type="match status" value="1"/>
</dbReference>
<feature type="region of interest" description="Disordered" evidence="9">
    <location>
        <begin position="1"/>
        <end position="22"/>
    </location>
</feature>
<dbReference type="GO" id="GO:0006623">
    <property type="term" value="P:protein targeting to vacuole"/>
    <property type="evidence" value="ECO:0007669"/>
    <property type="project" value="TreeGrafter"/>
</dbReference>
<keyword evidence="4" id="KW-0967">Endosome</keyword>
<keyword evidence="8" id="KW-0175">Coiled coil</keyword>
<reference evidence="11" key="2">
    <citation type="submission" date="2024-04" db="UniProtKB">
        <authorList>
            <consortium name="Ensembl"/>
        </authorList>
    </citation>
    <scope>IDENTIFICATION</scope>
</reference>
<accession>G3PV25</accession>
<evidence type="ECO:0000256" key="4">
    <source>
        <dbReference type="ARBA" id="ARBA00022753"/>
    </source>
</evidence>
<dbReference type="SUPFAM" id="SSF140111">
    <property type="entry name" value="Endosomal sorting complex assembly domain"/>
    <property type="match status" value="1"/>
</dbReference>
<dbReference type="AlphaFoldDB" id="G3PV25"/>
<dbReference type="InterPro" id="IPR029012">
    <property type="entry name" value="Helix_hairpin_bin_sf"/>
</dbReference>
<dbReference type="GO" id="GO:0031902">
    <property type="term" value="C:late endosome membrane"/>
    <property type="evidence" value="ECO:0007669"/>
    <property type="project" value="UniProtKB-SubCell"/>
</dbReference>
<name>G3PV25_GASAC</name>
<dbReference type="InterPro" id="IPR009851">
    <property type="entry name" value="Mod_r"/>
</dbReference>
<dbReference type="GO" id="GO:0006612">
    <property type="term" value="P:protein targeting to membrane"/>
    <property type="evidence" value="ECO:0007669"/>
    <property type="project" value="TreeGrafter"/>
</dbReference>
<evidence type="ECO:0000256" key="3">
    <source>
        <dbReference type="ARBA" id="ARBA00022448"/>
    </source>
</evidence>
<feature type="compositionally biased region" description="Pro residues" evidence="9">
    <location>
        <begin position="200"/>
        <end position="210"/>
    </location>
</feature>
<keyword evidence="3 7" id="KW-0813">Transport</keyword>
<evidence type="ECO:0000256" key="8">
    <source>
        <dbReference type="SAM" id="Coils"/>
    </source>
</evidence>
<dbReference type="GO" id="GO:0043162">
    <property type="term" value="P:ubiquitin-dependent protein catabolic process via the multivesicular body sorting pathway"/>
    <property type="evidence" value="ECO:0007669"/>
    <property type="project" value="TreeGrafter"/>
</dbReference>
<evidence type="ECO:0000256" key="9">
    <source>
        <dbReference type="SAM" id="MobiDB-lite"/>
    </source>
</evidence>
<feature type="compositionally biased region" description="Low complexity" evidence="9">
    <location>
        <begin position="10"/>
        <end position="20"/>
    </location>
</feature>
<dbReference type="Bgee" id="ENSGACG00000016269">
    <property type="expression patterns" value="Expressed in pharyngeal gill and 13 other cell types or tissues"/>
</dbReference>
<dbReference type="PANTHER" id="PTHR13678:SF12">
    <property type="entry name" value="VACUOLAR PROTEIN SORTING-ASSOCIATED PROTEIN 37D"/>
    <property type="match status" value="1"/>
</dbReference>
<evidence type="ECO:0000256" key="7">
    <source>
        <dbReference type="PROSITE-ProRule" id="PRU00646"/>
    </source>
</evidence>
<feature type="region of interest" description="Disordered" evidence="9">
    <location>
        <begin position="183"/>
        <end position="229"/>
    </location>
</feature>
<evidence type="ECO:0000259" key="10">
    <source>
        <dbReference type="PROSITE" id="PS51314"/>
    </source>
</evidence>
<dbReference type="GO" id="GO:0000813">
    <property type="term" value="C:ESCRT I complex"/>
    <property type="evidence" value="ECO:0007669"/>
    <property type="project" value="TreeGrafter"/>
</dbReference>
<dbReference type="OMA" id="PMYRAGY"/>
<dbReference type="Pfam" id="PF07200">
    <property type="entry name" value="Mod_r"/>
    <property type="match status" value="1"/>
</dbReference>
<sequence>LANQMEKLQDLSQSELQELLDSPERVESMALESDEIQNIQLEREMALASNRSLAEQNLDVKPRLESEKEALVERYSQLEAIRETYRQHCSLRDGMVGQVSPEALFSRLQTEGSKTEEESEALADEFLEGSLSLDPFLDRFLSLRSLAHKRRVRIEKLQEILRQRSEYPPYPVSGSPFAPAGSYSGPRPAFGPPSSAACPYPTPPSFPTPHPGSAFGQYTPSQPQSGPVPYPASYSYGGYSYPARPAYSNPQSPTGRPIYRPGYGVPQPYSCPPIRRYAYAGPSLPTRPPGLCGATTR</sequence>
<comment type="similarity">
    <text evidence="2">Belongs to the VPS37 family.</text>
</comment>
<comment type="function">
    <text evidence="6">Component of the ESCRT-I complex, a regulator of vesicular trafficking process. Required for the sorting of endocytic ubiquitinated cargos into multivesicular bodies. May be involved in cell growth and differentiation.</text>
</comment>
<protein>
    <submittedName>
        <fullName evidence="11">VPS37C subunit of ESCRT-I</fullName>
    </submittedName>
</protein>
<dbReference type="Ensembl" id="ENSGACT00000021503.1">
    <property type="protein sequence ID" value="ENSGACP00000021462.1"/>
    <property type="gene ID" value="ENSGACG00000016269.1"/>
</dbReference>
<feature type="coiled-coil region" evidence="8">
    <location>
        <begin position="31"/>
        <end position="81"/>
    </location>
</feature>
<organism evidence="11">
    <name type="scientific">Gasterosteus aculeatus</name>
    <name type="common">Three-spined stickleback</name>
    <dbReference type="NCBI Taxonomy" id="69293"/>
    <lineage>
        <taxon>Eukaryota</taxon>
        <taxon>Metazoa</taxon>
        <taxon>Chordata</taxon>
        <taxon>Craniata</taxon>
        <taxon>Vertebrata</taxon>
        <taxon>Euteleostomi</taxon>
        <taxon>Actinopterygii</taxon>
        <taxon>Neopterygii</taxon>
        <taxon>Teleostei</taxon>
        <taxon>Neoteleostei</taxon>
        <taxon>Acanthomorphata</taxon>
        <taxon>Eupercaria</taxon>
        <taxon>Perciformes</taxon>
        <taxon>Cottioidei</taxon>
        <taxon>Gasterosteales</taxon>
        <taxon>Gasterosteidae</taxon>
        <taxon>Gasterosteus</taxon>
    </lineage>
</organism>
<evidence type="ECO:0000256" key="6">
    <source>
        <dbReference type="ARBA" id="ARBA00025010"/>
    </source>
</evidence>
<dbReference type="InterPro" id="IPR037202">
    <property type="entry name" value="ESCRT_assembly_dom"/>
</dbReference>
<dbReference type="Gene3D" id="1.10.287.660">
    <property type="entry name" value="Helix hairpin bin"/>
    <property type="match status" value="1"/>
</dbReference>
<evidence type="ECO:0000256" key="5">
    <source>
        <dbReference type="ARBA" id="ARBA00022927"/>
    </source>
</evidence>
<keyword evidence="5 7" id="KW-0653">Protein transport</keyword>
<reference evidence="11" key="1">
    <citation type="submission" date="2006-01" db="EMBL/GenBank/DDBJ databases">
        <authorList>
            <person name="Lindblad-Toh K."/>
            <person name="Mauceli E."/>
            <person name="Grabherr M."/>
            <person name="Chang J.L."/>
            <person name="Lander E.S."/>
        </authorList>
    </citation>
    <scope>NUCLEOTIDE SEQUENCE [LARGE SCALE GENOMIC DNA]</scope>
</reference>